<comment type="caution">
    <text evidence="1">The sequence shown here is derived from an EMBL/GenBank/DDBJ whole genome shotgun (WGS) entry which is preliminary data.</text>
</comment>
<dbReference type="RefSeq" id="WP_081950230.1">
    <property type="nucleotide sequence ID" value="NZ_JAEILV010000001.1"/>
</dbReference>
<name>A0ABS3GGS3_9NEIS</name>
<dbReference type="EMBL" id="JAFLRD010000001">
    <property type="protein sequence ID" value="MBO0414235.1"/>
    <property type="molecule type" value="Genomic_DNA"/>
</dbReference>
<accession>A0ABS3GGS3</accession>
<dbReference type="Pfam" id="PF13365">
    <property type="entry name" value="Trypsin_2"/>
    <property type="match status" value="1"/>
</dbReference>
<organism evidence="1 2">
    <name type="scientific">Chromobacterium haemolyticum</name>
    <dbReference type="NCBI Taxonomy" id="394935"/>
    <lineage>
        <taxon>Bacteria</taxon>
        <taxon>Pseudomonadati</taxon>
        <taxon>Pseudomonadota</taxon>
        <taxon>Betaproteobacteria</taxon>
        <taxon>Neisseriales</taxon>
        <taxon>Chromobacteriaceae</taxon>
        <taxon>Chromobacterium</taxon>
    </lineage>
</organism>
<dbReference type="Gene3D" id="2.40.10.10">
    <property type="entry name" value="Trypsin-like serine proteases"/>
    <property type="match status" value="1"/>
</dbReference>
<dbReference type="InterPro" id="IPR043504">
    <property type="entry name" value="Peptidase_S1_PA_chymotrypsin"/>
</dbReference>
<proteinExistence type="predicted"/>
<evidence type="ECO:0000313" key="1">
    <source>
        <dbReference type="EMBL" id="MBO0414235.1"/>
    </source>
</evidence>
<dbReference type="Proteomes" id="UP000664349">
    <property type="component" value="Unassembled WGS sequence"/>
</dbReference>
<dbReference type="SUPFAM" id="SSF50494">
    <property type="entry name" value="Trypsin-like serine proteases"/>
    <property type="match status" value="1"/>
</dbReference>
<gene>
    <name evidence="1" type="ORF">J1C50_01820</name>
</gene>
<reference evidence="1 2" key="1">
    <citation type="submission" date="2021-03" db="EMBL/GenBank/DDBJ databases">
        <title>First Case of infection caused by Chromobacterium haemolyticum derived from water in China.</title>
        <authorList>
            <person name="Chen J."/>
            <person name="Liu C."/>
        </authorList>
    </citation>
    <scope>NUCLEOTIDE SEQUENCE [LARGE SCALE GENOMIC DNA]</scope>
    <source>
        <strain evidence="1 2">WJ-5</strain>
    </source>
</reference>
<dbReference type="InterPro" id="IPR009003">
    <property type="entry name" value="Peptidase_S1_PA"/>
</dbReference>
<keyword evidence="2" id="KW-1185">Reference proteome</keyword>
<protein>
    <submittedName>
        <fullName evidence="1">Trypsin-like peptidase domain-containing protein</fullName>
    </submittedName>
</protein>
<evidence type="ECO:0000313" key="2">
    <source>
        <dbReference type="Proteomes" id="UP000664349"/>
    </source>
</evidence>
<sequence>MNIEPFSITTCEAYTQNKRVLPFTYEPSSPLTPFEISDPFSLRKAIVPVFRRDPTGQIYGMGTAFHVDGWGGFLTADHVVDFFRDAVPRGALNPDSSLVINPLKHDHAVLLLGVGVVFGSPPIPEWAFSPIVRHNIHVSEKDDPLASLRGDSVFQVAADVASMQALFATDAEVPHSLPVRLNGWQPTVGEYVFAVGYPQLKPNDAQNEQFLRTIVEDGMYGAYGRITNIFQYGRDSANPTPVFEVEADWRSGMSGGPVFNQRGEVIGIVSRSLAPDGDSKGIGYAACLGWTDICRLLPTLDANNPGNRVGYGVLRLAPWHLADVFATELEAAKFASSIGDDYQVILCSHKIGSDEFIW</sequence>